<name>A0A8H7AG89_9EURO</name>
<accession>A0A8H7AG89</accession>
<evidence type="ECO:0000259" key="6">
    <source>
        <dbReference type="PROSITE" id="PS51299"/>
    </source>
</evidence>
<sequence>MMRPPLPEKTNPLVQPDQTPDYDELLSRRRLGQTKLTVKPGQVGTSNATKPENLGLFEYAHLRAPLPKDLKGSEIFASHQNQPHPETYFLMRRSKDGCISATGMFKIAFPWAKHAEEKAEREYLKIKESTSQDEVAGNVWISPGLALELAEEYGMYNWVRALLDPSDIVQSPATTKKQISPPPKYDQFPGKPILPPPSVSKASKSRSTRSASPSKIASPAKRAGSVTSTKKRQSRASKDANLAHANAASAALQSALDDAASTVELESINGETVKVEIDSTVDVNGDTETTRTNVSVEMPAGSNELPLPEDAEQMLQTAKKMVEEARALEAETSSRITRKRKVDEVEPEELDADLPAQPAKKAKVLEEKLKREKVRTRALVGVTATLAIAAAIPYIF</sequence>
<evidence type="ECO:0000256" key="4">
    <source>
        <dbReference type="ARBA" id="ARBA00031907"/>
    </source>
</evidence>
<proteinExistence type="predicted"/>
<protein>
    <recommendedName>
        <fullName evidence="1">Cell pattern formation-associated protein stuA</fullName>
    </recommendedName>
    <alternativeName>
        <fullName evidence="4">Stunted protein A</fullName>
    </alternativeName>
</protein>
<evidence type="ECO:0000313" key="8">
    <source>
        <dbReference type="Proteomes" id="UP000606974"/>
    </source>
</evidence>
<dbReference type="Gene3D" id="3.10.260.10">
    <property type="entry name" value="Transcription regulator HTH, APSES-type DNA-binding domain"/>
    <property type="match status" value="1"/>
</dbReference>
<dbReference type="InterPro" id="IPR037548">
    <property type="entry name" value="Bqt4"/>
</dbReference>
<dbReference type="Proteomes" id="UP000606974">
    <property type="component" value="Unassembled WGS sequence"/>
</dbReference>
<feature type="region of interest" description="Disordered" evidence="5">
    <location>
        <begin position="1"/>
        <end position="20"/>
    </location>
</feature>
<evidence type="ECO:0000313" key="7">
    <source>
        <dbReference type="EMBL" id="KAF7506869.1"/>
    </source>
</evidence>
<organism evidence="7 8">
    <name type="scientific">Endocarpon pusillum</name>
    <dbReference type="NCBI Taxonomy" id="364733"/>
    <lineage>
        <taxon>Eukaryota</taxon>
        <taxon>Fungi</taxon>
        <taxon>Dikarya</taxon>
        <taxon>Ascomycota</taxon>
        <taxon>Pezizomycotina</taxon>
        <taxon>Eurotiomycetes</taxon>
        <taxon>Chaetothyriomycetidae</taxon>
        <taxon>Verrucariales</taxon>
        <taxon>Verrucariaceae</taxon>
        <taxon>Endocarpon</taxon>
    </lineage>
</organism>
<evidence type="ECO:0000256" key="2">
    <source>
        <dbReference type="ARBA" id="ARBA00022969"/>
    </source>
</evidence>
<keyword evidence="2" id="KW-0749">Sporulation</keyword>
<feature type="region of interest" description="Disordered" evidence="5">
    <location>
        <begin position="172"/>
        <end position="242"/>
    </location>
</feature>
<comment type="caution">
    <text evidence="7">The sequence shown here is derived from an EMBL/GenBank/DDBJ whole genome shotgun (WGS) entry which is preliminary data.</text>
</comment>
<evidence type="ECO:0000256" key="1">
    <source>
        <dbReference type="ARBA" id="ARBA00019309"/>
    </source>
</evidence>
<dbReference type="InterPro" id="IPR036887">
    <property type="entry name" value="HTH_APSES_sf"/>
</dbReference>
<dbReference type="SMART" id="SM01252">
    <property type="entry name" value="KilA-N"/>
    <property type="match status" value="1"/>
</dbReference>
<dbReference type="GO" id="GO:0044820">
    <property type="term" value="P:mitotic telomere tethering at nuclear periphery"/>
    <property type="evidence" value="ECO:0007669"/>
    <property type="project" value="TreeGrafter"/>
</dbReference>
<dbReference type="PANTHER" id="PTHR38044">
    <property type="entry name" value="BOUQUET FORMATION PROTEIN 4"/>
    <property type="match status" value="1"/>
</dbReference>
<dbReference type="GO" id="GO:0048315">
    <property type="term" value="P:conidium formation"/>
    <property type="evidence" value="ECO:0007669"/>
    <property type="project" value="UniProtKB-KW"/>
</dbReference>
<dbReference type="GO" id="GO:0003677">
    <property type="term" value="F:DNA binding"/>
    <property type="evidence" value="ECO:0007669"/>
    <property type="project" value="InterPro"/>
</dbReference>
<dbReference type="FunFam" id="3.10.260.10:FF:000002">
    <property type="entry name" value="APSES transcription factor, putative"/>
    <property type="match status" value="1"/>
</dbReference>
<dbReference type="GO" id="GO:0070197">
    <property type="term" value="P:meiotic attachment of telomere to nuclear envelope"/>
    <property type="evidence" value="ECO:0007669"/>
    <property type="project" value="InterPro"/>
</dbReference>
<dbReference type="PANTHER" id="PTHR38044:SF1">
    <property type="entry name" value="BOUQUET FORMATION PROTEIN 4"/>
    <property type="match status" value="1"/>
</dbReference>
<dbReference type="PROSITE" id="PS51299">
    <property type="entry name" value="HTH_APSES"/>
    <property type="match status" value="1"/>
</dbReference>
<dbReference type="InterPro" id="IPR018004">
    <property type="entry name" value="KilA/APSES_HTH"/>
</dbReference>
<dbReference type="AlphaFoldDB" id="A0A8H7AG89"/>
<evidence type="ECO:0000256" key="5">
    <source>
        <dbReference type="SAM" id="MobiDB-lite"/>
    </source>
</evidence>
<feature type="domain" description="HTH APSES-type" evidence="6">
    <location>
        <begin position="65"/>
        <end position="177"/>
    </location>
</feature>
<evidence type="ECO:0000256" key="3">
    <source>
        <dbReference type="ARBA" id="ARBA00023321"/>
    </source>
</evidence>
<gene>
    <name evidence="7" type="ORF">GJ744_011215</name>
</gene>
<reference evidence="7" key="1">
    <citation type="submission" date="2020-02" db="EMBL/GenBank/DDBJ databases">
        <authorList>
            <person name="Palmer J.M."/>
        </authorList>
    </citation>
    <scope>NUCLEOTIDE SEQUENCE</scope>
    <source>
        <strain evidence="7">EPUS1.4</strain>
        <tissue evidence="7">Thallus</tissue>
    </source>
</reference>
<dbReference type="GO" id="GO:1990862">
    <property type="term" value="C:nuclear membrane complex Bqt3-Bqt4"/>
    <property type="evidence" value="ECO:0007669"/>
    <property type="project" value="InterPro"/>
</dbReference>
<keyword evidence="3" id="KW-0183">Conidiation</keyword>
<keyword evidence="8" id="KW-1185">Reference proteome</keyword>
<feature type="compositionally biased region" description="Low complexity" evidence="5">
    <location>
        <begin position="208"/>
        <end position="223"/>
    </location>
</feature>
<dbReference type="SUPFAM" id="SSF54616">
    <property type="entry name" value="DNA-binding domain of Mlu1-box binding protein MBP1"/>
    <property type="match status" value="1"/>
</dbReference>
<dbReference type="InterPro" id="IPR003163">
    <property type="entry name" value="Tscrpt_reg_HTH_APSES-type"/>
</dbReference>
<dbReference type="EMBL" id="JAACFV010000079">
    <property type="protein sequence ID" value="KAF7506869.1"/>
    <property type="molecule type" value="Genomic_DNA"/>
</dbReference>
<dbReference type="GO" id="GO:0030435">
    <property type="term" value="P:sporulation resulting in formation of a cellular spore"/>
    <property type="evidence" value="ECO:0007669"/>
    <property type="project" value="UniProtKB-KW"/>
</dbReference>
<dbReference type="OrthoDB" id="5346159at2759"/>